<dbReference type="SUPFAM" id="SSF47203">
    <property type="entry name" value="Acyl-CoA dehydrogenase C-terminal domain-like"/>
    <property type="match status" value="1"/>
</dbReference>
<evidence type="ECO:0000313" key="6">
    <source>
        <dbReference type="EMBL" id="RJS46389.1"/>
    </source>
</evidence>
<dbReference type="InterPro" id="IPR037069">
    <property type="entry name" value="AcylCoA_DH/ox_N_sf"/>
</dbReference>
<reference evidence="7" key="1">
    <citation type="submission" date="2018-09" db="EMBL/GenBank/DDBJ databases">
        <authorList>
            <person name="Zhu H."/>
        </authorList>
    </citation>
    <scope>NUCLEOTIDE SEQUENCE [LARGE SCALE GENOMIC DNA]</scope>
    <source>
        <strain evidence="7">K1W22B-1</strain>
    </source>
</reference>
<name>A0A3A5H6T6_9ACTN</name>
<dbReference type="Gene3D" id="1.10.540.10">
    <property type="entry name" value="Acyl-CoA dehydrogenase/oxidase, N-terminal domain"/>
    <property type="match status" value="1"/>
</dbReference>
<dbReference type="Gene3D" id="1.20.140.10">
    <property type="entry name" value="Butyryl-CoA Dehydrogenase, subunit A, domain 3"/>
    <property type="match status" value="1"/>
</dbReference>
<gene>
    <name evidence="6" type="ORF">D4739_09305</name>
</gene>
<keyword evidence="3" id="KW-0285">Flavoprotein</keyword>
<evidence type="ECO:0000256" key="2">
    <source>
        <dbReference type="ARBA" id="ARBA00009347"/>
    </source>
</evidence>
<dbReference type="SUPFAM" id="SSF56645">
    <property type="entry name" value="Acyl-CoA dehydrogenase NM domain-like"/>
    <property type="match status" value="1"/>
</dbReference>
<dbReference type="Gene3D" id="2.40.110.10">
    <property type="entry name" value="Butyryl-CoA Dehydrogenase, subunit A, domain 2"/>
    <property type="match status" value="1"/>
</dbReference>
<organism evidence="6 7">
    <name type="scientific">Nocardioides cavernaquae</name>
    <dbReference type="NCBI Taxonomy" id="2321396"/>
    <lineage>
        <taxon>Bacteria</taxon>
        <taxon>Bacillati</taxon>
        <taxon>Actinomycetota</taxon>
        <taxon>Actinomycetes</taxon>
        <taxon>Propionibacteriales</taxon>
        <taxon>Nocardioidaceae</taxon>
        <taxon>Nocardioides</taxon>
    </lineage>
</organism>
<dbReference type="GO" id="GO:0050660">
    <property type="term" value="F:flavin adenine dinucleotide binding"/>
    <property type="evidence" value="ECO:0007669"/>
    <property type="project" value="InterPro"/>
</dbReference>
<dbReference type="InterPro" id="IPR046373">
    <property type="entry name" value="Acyl-CoA_Oxase/DH_mid-dom_sf"/>
</dbReference>
<dbReference type="Pfam" id="PF00441">
    <property type="entry name" value="Acyl-CoA_dh_1"/>
    <property type="match status" value="1"/>
</dbReference>
<dbReference type="PANTHER" id="PTHR43884">
    <property type="entry name" value="ACYL-COA DEHYDROGENASE"/>
    <property type="match status" value="1"/>
</dbReference>
<comment type="cofactor">
    <cofactor evidence="1">
        <name>FAD</name>
        <dbReference type="ChEBI" id="CHEBI:57692"/>
    </cofactor>
</comment>
<sequence length="619" mass="69383">MTLFNPHKPDFAEFDAETRRIFEETINFFEGKGKAWLLQQDRDRVWFADFLEFQKKEKVFATFLTPAEQADGDPNKRWDEARVTKYSQILGFYGMSYWYVWQVTILGLGPIWQTSNEAVKRKAAKLLDEGEIFAFGLSERDHGADVYTSDMVLTPKGDGTYVANGGKYYIGNGNKAGMVSIFGRVEGLPTGPKTQDGYVFFVVDSQHKAYKLRKNVVNSQIYVAAFDLENYPVREEDIIHVGSEAFDAAINTVNVGKFNIGFGSVGATQHVWHEGLTHADNRVLFDTKVTDFAQVRANFTESWVRLQAMDLYSERAVDYMRSASADDRRYLLFDAIEKMSVSRQGAHVYELIADCIAARGFENDMYYPVGAVAMMGLPRLEGTVHLNMALSLKFLQNYIFSPTDPSLALLAVRGKASKVPDVAFAPAFKATRAAIRAAKPLGAKLAAKSPELPPRRRDTADDTYLWNQGPTAGLSKVAFHDWRAVYAEWAHLPNVKLMLEQCDAFQALLGTAPLDKKQMRDLDLLLVVGDIFTTVAYGDLILQQSKIWSVDNDLVDSIFEVLVGDVSRHALVLTQKPSLTKAQVKAANAIQRRPVFDDERTARVWAEARSTAGDYSMNP</sequence>
<dbReference type="OrthoDB" id="5427839at2"/>
<keyword evidence="4" id="KW-0274">FAD</keyword>
<dbReference type="PANTHER" id="PTHR43884:SF19">
    <property type="entry name" value="ACYL-COA DEHYDROGENASE FADE4-RELATED"/>
    <property type="match status" value="1"/>
</dbReference>
<dbReference type="AlphaFoldDB" id="A0A3A5H6T6"/>
<dbReference type="InterPro" id="IPR036250">
    <property type="entry name" value="AcylCo_DH-like_C"/>
</dbReference>
<protein>
    <submittedName>
        <fullName evidence="6">Acyl-CoA dehydrogenase</fullName>
    </submittedName>
</protein>
<accession>A0A3A5H6T6</accession>
<feature type="domain" description="Acyl-CoA dehydrogenase/oxidase C-terminal" evidence="5">
    <location>
        <begin position="246"/>
        <end position="366"/>
    </location>
</feature>
<comment type="similarity">
    <text evidence="2">Belongs to the acyl-CoA dehydrogenase family.</text>
</comment>
<evidence type="ECO:0000256" key="1">
    <source>
        <dbReference type="ARBA" id="ARBA00001974"/>
    </source>
</evidence>
<dbReference type="InterPro" id="IPR009075">
    <property type="entry name" value="AcylCo_DH/oxidase_C"/>
</dbReference>
<comment type="caution">
    <text evidence="6">The sequence shown here is derived from an EMBL/GenBank/DDBJ whole genome shotgun (WGS) entry which is preliminary data.</text>
</comment>
<dbReference type="RefSeq" id="WP_120060361.1">
    <property type="nucleotide sequence ID" value="NZ_QYRP01000002.1"/>
</dbReference>
<evidence type="ECO:0000259" key="5">
    <source>
        <dbReference type="Pfam" id="PF00441"/>
    </source>
</evidence>
<proteinExistence type="inferred from homology"/>
<evidence type="ECO:0000256" key="3">
    <source>
        <dbReference type="ARBA" id="ARBA00022630"/>
    </source>
</evidence>
<dbReference type="InterPro" id="IPR009100">
    <property type="entry name" value="AcylCoA_DH/oxidase_NM_dom_sf"/>
</dbReference>
<dbReference type="GO" id="GO:0005886">
    <property type="term" value="C:plasma membrane"/>
    <property type="evidence" value="ECO:0007669"/>
    <property type="project" value="TreeGrafter"/>
</dbReference>
<dbReference type="GO" id="GO:0003995">
    <property type="term" value="F:acyl-CoA dehydrogenase activity"/>
    <property type="evidence" value="ECO:0007669"/>
    <property type="project" value="TreeGrafter"/>
</dbReference>
<keyword evidence="7" id="KW-1185">Reference proteome</keyword>
<evidence type="ECO:0000256" key="4">
    <source>
        <dbReference type="ARBA" id="ARBA00022827"/>
    </source>
</evidence>
<evidence type="ECO:0000313" key="7">
    <source>
        <dbReference type="Proteomes" id="UP000276542"/>
    </source>
</evidence>
<dbReference type="EMBL" id="QYRP01000002">
    <property type="protein sequence ID" value="RJS46389.1"/>
    <property type="molecule type" value="Genomic_DNA"/>
</dbReference>
<dbReference type="Proteomes" id="UP000276542">
    <property type="component" value="Unassembled WGS sequence"/>
</dbReference>